<dbReference type="GO" id="GO:0008360">
    <property type="term" value="P:regulation of cell shape"/>
    <property type="evidence" value="ECO:0007669"/>
    <property type="project" value="UniProtKB-KW"/>
</dbReference>
<dbReference type="EMBL" id="BMXR01000003">
    <property type="protein sequence ID" value="GGX49558.1"/>
    <property type="molecule type" value="Genomic_DNA"/>
</dbReference>
<dbReference type="Gene3D" id="3.40.630.30">
    <property type="match status" value="1"/>
</dbReference>
<dbReference type="PROSITE" id="PS51191">
    <property type="entry name" value="FEMABX"/>
    <property type="match status" value="1"/>
</dbReference>
<dbReference type="Pfam" id="PF13480">
    <property type="entry name" value="Acetyltransf_6"/>
    <property type="match status" value="1"/>
</dbReference>
<comment type="similarity">
    <text evidence="1">Belongs to the FemABX family.</text>
</comment>
<evidence type="ECO:0000259" key="7">
    <source>
        <dbReference type="Pfam" id="PF13480"/>
    </source>
</evidence>
<keyword evidence="5" id="KW-0012">Acyltransferase</keyword>
<dbReference type="InterPro" id="IPR017469">
    <property type="entry name" value="PEP-CTERM_FemAB-rel"/>
</dbReference>
<protein>
    <recommendedName>
        <fullName evidence="7">BioF2-like acetyltransferase domain-containing protein</fullName>
    </recommendedName>
</protein>
<keyword evidence="2" id="KW-0808">Transferase</keyword>
<reference evidence="8" key="1">
    <citation type="journal article" date="2014" name="Int. J. Syst. Evol. Microbiol.">
        <title>Complete genome sequence of Corynebacterium casei LMG S-19264T (=DSM 44701T), isolated from a smear-ripened cheese.</title>
        <authorList>
            <consortium name="US DOE Joint Genome Institute (JGI-PGF)"/>
            <person name="Walter F."/>
            <person name="Albersmeier A."/>
            <person name="Kalinowski J."/>
            <person name="Ruckert C."/>
        </authorList>
    </citation>
    <scope>NUCLEOTIDE SEQUENCE</scope>
    <source>
        <strain evidence="8">KCTC 22169</strain>
    </source>
</reference>
<keyword evidence="9" id="KW-1185">Reference proteome</keyword>
<evidence type="ECO:0000256" key="2">
    <source>
        <dbReference type="ARBA" id="ARBA00022679"/>
    </source>
</evidence>
<keyword evidence="3" id="KW-0133">Cell shape</keyword>
<evidence type="ECO:0000256" key="1">
    <source>
        <dbReference type="ARBA" id="ARBA00009943"/>
    </source>
</evidence>
<dbReference type="SUPFAM" id="SSF55729">
    <property type="entry name" value="Acyl-CoA N-acyltransferases (Nat)"/>
    <property type="match status" value="1"/>
</dbReference>
<evidence type="ECO:0000256" key="6">
    <source>
        <dbReference type="ARBA" id="ARBA00023316"/>
    </source>
</evidence>
<dbReference type="NCBIfam" id="TIGR03019">
    <property type="entry name" value="pepcterm_femAB"/>
    <property type="match status" value="1"/>
</dbReference>
<dbReference type="AlphaFoldDB" id="A0A918K516"/>
<evidence type="ECO:0000256" key="4">
    <source>
        <dbReference type="ARBA" id="ARBA00022984"/>
    </source>
</evidence>
<evidence type="ECO:0000313" key="9">
    <source>
        <dbReference type="Proteomes" id="UP000626148"/>
    </source>
</evidence>
<dbReference type="GO" id="GO:0071555">
    <property type="term" value="P:cell wall organization"/>
    <property type="evidence" value="ECO:0007669"/>
    <property type="project" value="UniProtKB-KW"/>
</dbReference>
<proteinExistence type="inferred from homology"/>
<name>A0A918K516_9GAMM</name>
<dbReference type="InterPro" id="IPR038740">
    <property type="entry name" value="BioF2-like_GNAT_dom"/>
</dbReference>
<dbReference type="PANTHER" id="PTHR36174">
    <property type="entry name" value="LIPID II:GLYCINE GLYCYLTRANSFERASE"/>
    <property type="match status" value="1"/>
</dbReference>
<comment type="caution">
    <text evidence="8">The sequence shown here is derived from an EMBL/GenBank/DDBJ whole genome shotgun (WGS) entry which is preliminary data.</text>
</comment>
<gene>
    <name evidence="8" type="ORF">GCM10007392_16110</name>
</gene>
<evidence type="ECO:0000313" key="8">
    <source>
        <dbReference type="EMBL" id="GGX49558.1"/>
    </source>
</evidence>
<evidence type="ECO:0000256" key="3">
    <source>
        <dbReference type="ARBA" id="ARBA00022960"/>
    </source>
</evidence>
<dbReference type="Proteomes" id="UP000626148">
    <property type="component" value="Unassembled WGS sequence"/>
</dbReference>
<organism evidence="8 9">
    <name type="scientific">Saccharospirillum salsuginis</name>
    <dbReference type="NCBI Taxonomy" id="418750"/>
    <lineage>
        <taxon>Bacteria</taxon>
        <taxon>Pseudomonadati</taxon>
        <taxon>Pseudomonadota</taxon>
        <taxon>Gammaproteobacteria</taxon>
        <taxon>Oceanospirillales</taxon>
        <taxon>Saccharospirillaceae</taxon>
        <taxon>Saccharospirillum</taxon>
    </lineage>
</organism>
<keyword evidence="4" id="KW-0573">Peptidoglycan synthesis</keyword>
<accession>A0A918K516</accession>
<dbReference type="InterPro" id="IPR050644">
    <property type="entry name" value="PG_Glycine_Bridge_Synth"/>
</dbReference>
<feature type="domain" description="BioF2-like acetyltransferase" evidence="7">
    <location>
        <begin position="154"/>
        <end position="290"/>
    </location>
</feature>
<keyword evidence="6" id="KW-0961">Cell wall biogenesis/degradation</keyword>
<dbReference type="InterPro" id="IPR016181">
    <property type="entry name" value="Acyl_CoA_acyltransferase"/>
</dbReference>
<dbReference type="InterPro" id="IPR003447">
    <property type="entry name" value="FEMABX"/>
</dbReference>
<reference evidence="8" key="2">
    <citation type="submission" date="2020-09" db="EMBL/GenBank/DDBJ databases">
        <authorList>
            <person name="Sun Q."/>
            <person name="Kim S."/>
        </authorList>
    </citation>
    <scope>NUCLEOTIDE SEQUENCE</scope>
    <source>
        <strain evidence="8">KCTC 22169</strain>
    </source>
</reference>
<dbReference type="PANTHER" id="PTHR36174:SF1">
    <property type="entry name" value="LIPID II:GLYCINE GLYCYLTRANSFERASE"/>
    <property type="match status" value="1"/>
</dbReference>
<dbReference type="GO" id="GO:0009252">
    <property type="term" value="P:peptidoglycan biosynthetic process"/>
    <property type="evidence" value="ECO:0007669"/>
    <property type="project" value="UniProtKB-KW"/>
</dbReference>
<sequence>MMRKVPYRQLDRDRVDAYVSRHPNATAYHFSAWMGAVEKAYQHDGWYIVSENDAGTIDGLLPLCRLKLPFGRSSLVSLPFCDLSGPLSDSITIEKQMIEEAIGLLPELGARKLELRRAGESMVDSVTHESGGAVKVSMLAGLPDSAEALFEGFKAKLRSQIRKAEKNGLSFELGEGAVGVEHFYKVFARNMKRLGSPVHDRRWFEAIQALYGKQAVIGLVRYDERIVGAGLILIHPHRVSIPWASTLAEYNHLAPNMLLYWELMKVACTHNAKLFDFGRSTMGEGTFRFKKQWGAEPRRLSWDEYNRTGLVNPVTPAKPSLMSRLRPWVESGWQALPDPIANRVGPKLRRYISL</sequence>
<dbReference type="RefSeq" id="WP_189608022.1">
    <property type="nucleotide sequence ID" value="NZ_BMXR01000003.1"/>
</dbReference>
<evidence type="ECO:0000256" key="5">
    <source>
        <dbReference type="ARBA" id="ARBA00023315"/>
    </source>
</evidence>
<dbReference type="GO" id="GO:0016755">
    <property type="term" value="F:aminoacyltransferase activity"/>
    <property type="evidence" value="ECO:0007669"/>
    <property type="project" value="InterPro"/>
</dbReference>